<gene>
    <name evidence="2" type="ORF">AXG93_3810s1290</name>
</gene>
<comment type="caution">
    <text evidence="2">The sequence shown here is derived from an EMBL/GenBank/DDBJ whole genome shotgun (WGS) entry which is preliminary data.</text>
</comment>
<dbReference type="EMBL" id="LVLJ01004027">
    <property type="protein sequence ID" value="OAE18658.1"/>
    <property type="molecule type" value="Genomic_DNA"/>
</dbReference>
<protein>
    <submittedName>
        <fullName evidence="2">Uncharacterized protein</fullName>
    </submittedName>
</protein>
<keyword evidence="3" id="KW-1185">Reference proteome</keyword>
<reference evidence="2" key="1">
    <citation type="submission" date="2016-03" db="EMBL/GenBank/DDBJ databases">
        <title>Mechanisms controlling the formation of the plant cell surface in tip-growing cells are functionally conserved among land plants.</title>
        <authorList>
            <person name="Honkanen S."/>
            <person name="Jones V.A."/>
            <person name="Morieri G."/>
            <person name="Champion C."/>
            <person name="Hetherington A.J."/>
            <person name="Kelly S."/>
            <person name="Saint-Marcoux D."/>
            <person name="Proust H."/>
            <person name="Prescott H."/>
            <person name="Dolan L."/>
        </authorList>
    </citation>
    <scope>NUCLEOTIDE SEQUENCE [LARGE SCALE GENOMIC DNA]</scope>
    <source>
        <tissue evidence="2">Whole gametophyte</tissue>
    </source>
</reference>
<dbReference type="Proteomes" id="UP000077202">
    <property type="component" value="Unassembled WGS sequence"/>
</dbReference>
<evidence type="ECO:0000313" key="3">
    <source>
        <dbReference type="Proteomes" id="UP000077202"/>
    </source>
</evidence>
<feature type="region of interest" description="Disordered" evidence="1">
    <location>
        <begin position="62"/>
        <end position="96"/>
    </location>
</feature>
<dbReference type="AlphaFoldDB" id="A0A176VCL4"/>
<evidence type="ECO:0000256" key="1">
    <source>
        <dbReference type="SAM" id="MobiDB-lite"/>
    </source>
</evidence>
<proteinExistence type="predicted"/>
<organism evidence="2 3">
    <name type="scientific">Marchantia polymorpha subsp. ruderalis</name>
    <dbReference type="NCBI Taxonomy" id="1480154"/>
    <lineage>
        <taxon>Eukaryota</taxon>
        <taxon>Viridiplantae</taxon>
        <taxon>Streptophyta</taxon>
        <taxon>Embryophyta</taxon>
        <taxon>Marchantiophyta</taxon>
        <taxon>Marchantiopsida</taxon>
        <taxon>Marchantiidae</taxon>
        <taxon>Marchantiales</taxon>
        <taxon>Marchantiaceae</taxon>
        <taxon>Marchantia</taxon>
    </lineage>
</organism>
<name>A0A176VCL4_MARPO</name>
<sequence length="162" mass="17122">MTSTAGILRWGHDGQTLILTFDEIDLTFELSGAAGQAPVLIEDIKNFIHLLLLSGIGIGSSSGDLPPSTQKDAPCDSGAPRQASPQPHDNRAHARDWGLPLLASSVQADSGLTTSLGHFRMRTHGPLDRAQAGLAQTALDLGSETVGGVDRRFRQSSNTSRV</sequence>
<evidence type="ECO:0000313" key="2">
    <source>
        <dbReference type="EMBL" id="OAE18658.1"/>
    </source>
</evidence>
<accession>A0A176VCL4</accession>